<evidence type="ECO:0000313" key="2">
    <source>
        <dbReference type="Proteomes" id="UP001305414"/>
    </source>
</evidence>
<dbReference type="Proteomes" id="UP001305414">
    <property type="component" value="Unassembled WGS sequence"/>
</dbReference>
<reference evidence="1 2" key="1">
    <citation type="submission" date="2023-10" db="EMBL/GenBank/DDBJ databases">
        <title>Draft genome sequence of Xylaria bambusicola isolate GMP-LS, the root and basal stem rot pathogen of sugarcane in Indonesia.</title>
        <authorList>
            <person name="Selvaraj P."/>
            <person name="Muralishankar V."/>
            <person name="Muruganantham S."/>
            <person name="Sp S."/>
            <person name="Haryani S."/>
            <person name="Lau K.J.X."/>
            <person name="Naqvi N.I."/>
        </authorList>
    </citation>
    <scope>NUCLEOTIDE SEQUENCE [LARGE SCALE GENOMIC DNA]</scope>
    <source>
        <strain evidence="1">GMP-LS</strain>
    </source>
</reference>
<evidence type="ECO:0000313" key="1">
    <source>
        <dbReference type="EMBL" id="KAK5634992.1"/>
    </source>
</evidence>
<gene>
    <name evidence="1" type="ORF">RRF57_010704</name>
</gene>
<sequence>MVQVNPTDPTILTGLHAGLEAPRLENDLVALHQTATDMYPIEHLGGARVALTAIDETHRETAEI</sequence>
<name>A0AAN7USU7_9PEZI</name>
<organism evidence="1 2">
    <name type="scientific">Xylaria bambusicola</name>
    <dbReference type="NCBI Taxonomy" id="326684"/>
    <lineage>
        <taxon>Eukaryota</taxon>
        <taxon>Fungi</taxon>
        <taxon>Dikarya</taxon>
        <taxon>Ascomycota</taxon>
        <taxon>Pezizomycotina</taxon>
        <taxon>Sordariomycetes</taxon>
        <taxon>Xylariomycetidae</taxon>
        <taxon>Xylariales</taxon>
        <taxon>Xylariaceae</taxon>
        <taxon>Xylaria</taxon>
    </lineage>
</organism>
<dbReference type="AlphaFoldDB" id="A0AAN7USU7"/>
<comment type="caution">
    <text evidence="1">The sequence shown here is derived from an EMBL/GenBank/DDBJ whole genome shotgun (WGS) entry which is preliminary data.</text>
</comment>
<accession>A0AAN7USU7</accession>
<keyword evidence="2" id="KW-1185">Reference proteome</keyword>
<protein>
    <submittedName>
        <fullName evidence="1">Uncharacterized protein</fullName>
    </submittedName>
</protein>
<proteinExistence type="predicted"/>
<dbReference type="EMBL" id="JAWHQM010000047">
    <property type="protein sequence ID" value="KAK5634992.1"/>
    <property type="molecule type" value="Genomic_DNA"/>
</dbReference>